<organism evidence="2 3">
    <name type="scientific">Capra hircus</name>
    <name type="common">Goat</name>
    <dbReference type="NCBI Taxonomy" id="9925"/>
    <lineage>
        <taxon>Eukaryota</taxon>
        <taxon>Metazoa</taxon>
        <taxon>Chordata</taxon>
        <taxon>Craniata</taxon>
        <taxon>Vertebrata</taxon>
        <taxon>Euteleostomi</taxon>
        <taxon>Mammalia</taxon>
        <taxon>Eutheria</taxon>
        <taxon>Laurasiatheria</taxon>
        <taxon>Artiodactyla</taxon>
        <taxon>Ruminantia</taxon>
        <taxon>Pecora</taxon>
        <taxon>Bovidae</taxon>
        <taxon>Caprinae</taxon>
        <taxon>Capra</taxon>
    </lineage>
</organism>
<feature type="region of interest" description="Disordered" evidence="1">
    <location>
        <begin position="1"/>
        <end position="29"/>
    </location>
</feature>
<feature type="compositionally biased region" description="Polar residues" evidence="1">
    <location>
        <begin position="13"/>
        <end position="22"/>
    </location>
</feature>
<evidence type="ECO:0000256" key="1">
    <source>
        <dbReference type="SAM" id="MobiDB-lite"/>
    </source>
</evidence>
<accession>A0A452DP53</accession>
<reference evidence="3" key="1">
    <citation type="submission" date="2016-04" db="EMBL/GenBank/DDBJ databases">
        <title>Polished mammalian reference genomes with single-molecule sequencing and chromosome conformation capture applied to the Capra hircus genome.</title>
        <authorList>
            <person name="Bickhart D.M."/>
            <person name="Koren S."/>
            <person name="Rosen B."/>
            <person name="Hastie A."/>
            <person name="Liachko I."/>
            <person name="Sullivan S.T."/>
            <person name="Burton J."/>
            <person name="Sayre B.L."/>
            <person name="Huson H.J."/>
            <person name="Lee J."/>
            <person name="Lam E."/>
            <person name="Kelley C.M."/>
            <person name="Hutchison J.L."/>
            <person name="Zhou Y."/>
            <person name="Sun J."/>
            <person name="Crisa A."/>
            <person name="Schwartz J.C."/>
            <person name="Hammond J.A."/>
            <person name="Schroeder S.G."/>
            <person name="Liu G.E."/>
            <person name="Dunham M."/>
            <person name="Shendure J."/>
            <person name="Sonstegard T.S."/>
            <person name="Phillippy A.M."/>
            <person name="Van Tassell C.P."/>
            <person name="Smith T.P."/>
        </authorList>
    </citation>
    <scope>NUCLEOTIDE SEQUENCE [LARGE SCALE GENOMIC DNA]</scope>
</reference>
<evidence type="ECO:0000313" key="2">
    <source>
        <dbReference type="Ensembl" id="ENSCHIP00000001523.1"/>
    </source>
</evidence>
<dbReference type="Proteomes" id="UP000291000">
    <property type="component" value="Unassembled WGS sequence"/>
</dbReference>
<reference evidence="2" key="2">
    <citation type="submission" date="2025-08" db="UniProtKB">
        <authorList>
            <consortium name="Ensembl"/>
        </authorList>
    </citation>
    <scope>IDENTIFICATION</scope>
</reference>
<name>A0A452DP53_CAPHI</name>
<evidence type="ECO:0000313" key="3">
    <source>
        <dbReference type="Proteomes" id="UP000291000"/>
    </source>
</evidence>
<protein>
    <submittedName>
        <fullName evidence="2">Uncharacterized protein</fullName>
    </submittedName>
</protein>
<dbReference type="AlphaFoldDB" id="A0A452DP53"/>
<keyword evidence="3" id="KW-1185">Reference proteome</keyword>
<sequence>MWEHPLKLHAKTVQDSQTQSPKGNKEIGRGLLMTSTAPPALDAVSSTTTQLLSCLGPQFLCQALLTMMSEITASPNSHAIFSSRAIGLLYFGF</sequence>
<dbReference type="GeneTree" id="ENSGT00940000180253"/>
<dbReference type="Ensembl" id="ENSCHIT00000004263.1">
    <property type="protein sequence ID" value="ENSCHIP00000001523.1"/>
    <property type="gene ID" value="ENSCHIG00000003109.1"/>
</dbReference>
<reference evidence="2" key="3">
    <citation type="submission" date="2025-09" db="UniProtKB">
        <authorList>
            <consortium name="Ensembl"/>
        </authorList>
    </citation>
    <scope>IDENTIFICATION</scope>
</reference>
<proteinExistence type="predicted"/>